<evidence type="ECO:0000313" key="1">
    <source>
        <dbReference type="EMBL" id="PZN76063.1"/>
    </source>
</evidence>
<comment type="caution">
    <text evidence="1">The sequence shown here is derived from an EMBL/GenBank/DDBJ whole genome shotgun (WGS) entry which is preliminary data.</text>
</comment>
<evidence type="ECO:0000313" key="2">
    <source>
        <dbReference type="Proteomes" id="UP000249396"/>
    </source>
</evidence>
<dbReference type="AlphaFoldDB" id="A0A2W4QXQ0"/>
<sequence>MNTALTAVTAKSGSSNKRMWSDVPTQSFNIALALSLVMASSVSTADNMDFLDHSKQIAKEAESGAIPAWLNRAPSPLDAAFQRILKSGNGPSAPNAAIGGDENNPGPSPSREVGKWLFVSFSMPEREFMEALAYAADENATVVLRGIDAGSDLGSFIKKVKGFGKQLKKVPNTLLDPILYQISPRNFCLSSFLLLRAMSPAWVSSAPNPTLPNS</sequence>
<dbReference type="Pfam" id="PF09673">
    <property type="entry name" value="TrbC_Ftype"/>
    <property type="match status" value="1"/>
</dbReference>
<dbReference type="EMBL" id="QJPH01000368">
    <property type="protein sequence ID" value="PZN76063.1"/>
    <property type="molecule type" value="Genomic_DNA"/>
</dbReference>
<protein>
    <recommendedName>
        <fullName evidence="3">Type-F conjugative transfer system pilin assembly protein TrbC</fullName>
    </recommendedName>
</protein>
<gene>
    <name evidence="1" type="ORF">DM484_17350</name>
</gene>
<name>A0A2W4QXQ0_9GAMM</name>
<proteinExistence type="predicted"/>
<evidence type="ECO:0008006" key="3">
    <source>
        <dbReference type="Google" id="ProtNLM"/>
    </source>
</evidence>
<dbReference type="Proteomes" id="UP000249396">
    <property type="component" value="Unassembled WGS sequence"/>
</dbReference>
<reference evidence="1 2" key="1">
    <citation type="journal article" date="2018" name="Aquat. Microb. Ecol.">
        <title>Gammaproteobacterial methanotrophs dominate.</title>
        <authorList>
            <person name="Rissanen A.J."/>
            <person name="Saarenheimo J."/>
            <person name="Tiirola M."/>
            <person name="Peura S."/>
            <person name="Aalto S.L."/>
            <person name="Karvinen A."/>
            <person name="Nykanen H."/>
        </authorList>
    </citation>
    <scope>NUCLEOTIDE SEQUENCE [LARGE SCALE GENOMIC DNA]</scope>
    <source>
        <strain evidence="1">AMbin10</strain>
    </source>
</reference>
<accession>A0A2W4QXQ0</accession>
<organism evidence="1 2">
    <name type="scientific">Candidatus Methylumidiphilus alinenensis</name>
    <dbReference type="NCBI Taxonomy" id="2202197"/>
    <lineage>
        <taxon>Bacteria</taxon>
        <taxon>Pseudomonadati</taxon>
        <taxon>Pseudomonadota</taxon>
        <taxon>Gammaproteobacteria</taxon>
        <taxon>Methylococcales</taxon>
        <taxon>Candidatus Methylumidiphilus</taxon>
    </lineage>
</organism>
<dbReference type="InterPro" id="IPR019106">
    <property type="entry name" value="T4SS_TrbC"/>
</dbReference>